<dbReference type="GO" id="GO:0006384">
    <property type="term" value="P:transcription initiation at RNA polymerase III promoter"/>
    <property type="evidence" value="ECO:0007669"/>
    <property type="project" value="InterPro"/>
</dbReference>
<dbReference type="AlphaFoldDB" id="A0A9W8A6L1"/>
<dbReference type="Proteomes" id="UP001150569">
    <property type="component" value="Unassembled WGS sequence"/>
</dbReference>
<keyword evidence="9" id="KW-0539">Nucleus</keyword>
<evidence type="ECO:0000256" key="6">
    <source>
        <dbReference type="ARBA" id="ARBA00022478"/>
    </source>
</evidence>
<evidence type="ECO:0000256" key="12">
    <source>
        <dbReference type="ARBA" id="ARBA00045808"/>
    </source>
</evidence>
<keyword evidence="6" id="KW-0240">DNA-directed RNA polymerase</keyword>
<evidence type="ECO:0000256" key="11">
    <source>
        <dbReference type="ARBA" id="ARBA00044007"/>
    </source>
</evidence>
<dbReference type="InterPro" id="IPR038324">
    <property type="entry name" value="Rpb4/RPC9_sf"/>
</dbReference>
<evidence type="ECO:0000259" key="15">
    <source>
        <dbReference type="SMART" id="SM00657"/>
    </source>
</evidence>
<dbReference type="FunFam" id="1.20.1250.40:FF:000002">
    <property type="entry name" value="DNA-directed RNA polymerase III subunit RPC9"/>
    <property type="match status" value="1"/>
</dbReference>
<comment type="function">
    <text evidence="12">DNA-dependent RNA polymerase catalyzes the transcription of DNA into RNA using the four ribonucleoside triphosphates as substrates. Specific peripheric component of RNA polymerase III (Pol III) which synthesizes small non-coding RNAs including 5S rRNA, snRNAs, tRNAs and miRNAs from at least 500 distinct genomic loci. With POLR3H/RPC8 forms a mobile stalk that protrudes from Pol III core and functions primarily in transcription initiation. Pol III plays a key role in sensing and limiting infection by intracellular bacteria and DNA viruses. Acts as nuclear and cytosolic DNA sensor involved in innate immune response. Can sense non-self dsDNA that serves as template for transcription into dsRNA. The non-self RNA polymerase III transcripts, such as Epstein-Barr virus-encoded RNAs (EBERs) induce type I interferon and NF-kappa-B through the RIG-I pathway.</text>
</comment>
<protein>
    <recommendedName>
        <fullName evidence="4">DNA-directed RNA polymerase III subunit RPC9</fullName>
    </recommendedName>
    <alternativeName>
        <fullName evidence="13">DNA-directed RNA polymerase III subunit rpc9</fullName>
    </alternativeName>
</protein>
<proteinExistence type="inferred from homology"/>
<dbReference type="InterPro" id="IPR038846">
    <property type="entry name" value="RPC9"/>
</dbReference>
<gene>
    <name evidence="16" type="ORF">IWQ60_006741</name>
</gene>
<comment type="subcellular location">
    <subcellularLocation>
        <location evidence="2">Cell membrane</location>
        <topology evidence="2">Peripheral membrane protein</topology>
        <orientation evidence="2">Cytoplasmic side</orientation>
    </subcellularLocation>
    <subcellularLocation>
        <location evidence="1">Nucleus</location>
    </subcellularLocation>
</comment>
<sequence length="144" mass="16383">MKVEKAFGPLLSNYEVLTLLKEQEAYRKAQGKMESSHVANLSTIQFECLKYLNDSPCSVQSAEAVSSLLTQIKDFALTKAEKLQILNLRPRSAVELHILIEECEERFEPERLDELLEIIAASLPHFGPEEEEEEGQDEEMDEAE</sequence>
<comment type="function">
    <text evidence="10">Accessory protein for the calcitonin gene-related peptide (CGRP) receptor. It modulates CGRP responsiveness in a variety of tissues.</text>
</comment>
<evidence type="ECO:0000313" key="17">
    <source>
        <dbReference type="Proteomes" id="UP001150569"/>
    </source>
</evidence>
<dbReference type="InterPro" id="IPR006590">
    <property type="entry name" value="RNA_pol_Rpb4/RPC9_core"/>
</dbReference>
<dbReference type="GO" id="GO:0005666">
    <property type="term" value="C:RNA polymerase III complex"/>
    <property type="evidence" value="ECO:0007669"/>
    <property type="project" value="InterPro"/>
</dbReference>
<dbReference type="SUPFAM" id="SSF47819">
    <property type="entry name" value="HRDC-like"/>
    <property type="match status" value="1"/>
</dbReference>
<dbReference type="Pfam" id="PF03874">
    <property type="entry name" value="RNA_pol_Rpb4"/>
    <property type="match status" value="1"/>
</dbReference>
<dbReference type="GO" id="GO:0000166">
    <property type="term" value="F:nucleotide binding"/>
    <property type="evidence" value="ECO:0007669"/>
    <property type="project" value="InterPro"/>
</dbReference>
<evidence type="ECO:0000256" key="9">
    <source>
        <dbReference type="ARBA" id="ARBA00023242"/>
    </source>
</evidence>
<feature type="region of interest" description="Disordered" evidence="14">
    <location>
        <begin position="123"/>
        <end position="144"/>
    </location>
</feature>
<comment type="caution">
    <text evidence="16">The sequence shown here is derived from an EMBL/GenBank/DDBJ whole genome shotgun (WGS) entry which is preliminary data.</text>
</comment>
<evidence type="ECO:0000256" key="1">
    <source>
        <dbReference type="ARBA" id="ARBA00004123"/>
    </source>
</evidence>
<accession>A0A9W8A6L1</accession>
<comment type="subunit">
    <text evidence="11">Component of the RNA polymerase III complex consisting of 17 subunits: a ten-subunit horseshoe-shaped catalytic core composed of POLR3A/RPC1, POLR3B/RPC2, POLR1C/RPAC1, POLR1D/RPAC2, POLR3K/RPC10, POLR2E/RPABC1, POLR2F/RPABC2, POLR2H/RPABC3, POLR2K/RPABC4 and POLR2L/RPABC5; a mobile stalk composed of two subunits POLR3H/RPC8 and CRCP/RPC9, protruding from the core and functioning primarily in transcription initiation; and additional subunits homologous to general transcription factors of the RNA polymerase II machinery, POLR3C/RPC3-POLR3F/RPC6-POLR3G/RPC7 heterotrimer required for transcription initiation and POLR3D/RPC4-POLR3E/RPC5 heterodimer involved in both transcription initiation and termination.</text>
</comment>
<keyword evidence="5" id="KW-1003">Cell membrane</keyword>
<dbReference type="PANTHER" id="PTHR15561:SF0">
    <property type="entry name" value="DNA-DIRECTED RNA POLYMERASE III SUBUNIT RPC9"/>
    <property type="match status" value="1"/>
</dbReference>
<evidence type="ECO:0000256" key="3">
    <source>
        <dbReference type="ARBA" id="ARBA00006898"/>
    </source>
</evidence>
<keyword evidence="17" id="KW-1185">Reference proteome</keyword>
<dbReference type="Gene3D" id="1.20.1250.40">
    <property type="match status" value="1"/>
</dbReference>
<dbReference type="EMBL" id="JANBPT010000416">
    <property type="protein sequence ID" value="KAJ1921498.1"/>
    <property type="molecule type" value="Genomic_DNA"/>
</dbReference>
<evidence type="ECO:0000256" key="8">
    <source>
        <dbReference type="ARBA" id="ARBA00023163"/>
    </source>
</evidence>
<dbReference type="PANTHER" id="PTHR15561">
    <property type="entry name" value="CALCITONIN GENE-RELATED PEPTIDE-RECEPTOR COMPONENT PROTEIN"/>
    <property type="match status" value="1"/>
</dbReference>
<keyword evidence="8" id="KW-0804">Transcription</keyword>
<evidence type="ECO:0000256" key="7">
    <source>
        <dbReference type="ARBA" id="ARBA00023136"/>
    </source>
</evidence>
<feature type="compositionally biased region" description="Acidic residues" evidence="14">
    <location>
        <begin position="129"/>
        <end position="144"/>
    </location>
</feature>
<evidence type="ECO:0000256" key="14">
    <source>
        <dbReference type="SAM" id="MobiDB-lite"/>
    </source>
</evidence>
<evidence type="ECO:0000256" key="5">
    <source>
        <dbReference type="ARBA" id="ARBA00022475"/>
    </source>
</evidence>
<dbReference type="OrthoDB" id="1746530at2759"/>
<feature type="domain" description="RNA polymerase Rpb4/RPC9 core" evidence="15">
    <location>
        <begin position="1"/>
        <end position="126"/>
    </location>
</feature>
<dbReference type="SMART" id="SM00657">
    <property type="entry name" value="RPOL4c"/>
    <property type="match status" value="1"/>
</dbReference>
<keyword evidence="7" id="KW-0472">Membrane</keyword>
<comment type="similarity">
    <text evidence="3">Belongs to the eukaryotic RPC9 RNA polymerase subunit family.</text>
</comment>
<reference evidence="16" key="1">
    <citation type="submission" date="2022-07" db="EMBL/GenBank/DDBJ databases">
        <title>Phylogenomic reconstructions and comparative analyses of Kickxellomycotina fungi.</title>
        <authorList>
            <person name="Reynolds N.K."/>
            <person name="Stajich J.E."/>
            <person name="Barry K."/>
            <person name="Grigoriev I.V."/>
            <person name="Crous P."/>
            <person name="Smith M.E."/>
        </authorList>
    </citation>
    <scope>NUCLEOTIDE SEQUENCE</scope>
    <source>
        <strain evidence="16">RSA 861</strain>
    </source>
</reference>
<organism evidence="16 17">
    <name type="scientific">Tieghemiomyces parasiticus</name>
    <dbReference type="NCBI Taxonomy" id="78921"/>
    <lineage>
        <taxon>Eukaryota</taxon>
        <taxon>Fungi</taxon>
        <taxon>Fungi incertae sedis</taxon>
        <taxon>Zoopagomycota</taxon>
        <taxon>Kickxellomycotina</taxon>
        <taxon>Dimargaritomycetes</taxon>
        <taxon>Dimargaritales</taxon>
        <taxon>Dimargaritaceae</taxon>
        <taxon>Tieghemiomyces</taxon>
    </lineage>
</organism>
<dbReference type="InterPro" id="IPR005574">
    <property type="entry name" value="Rpb4/RPC9"/>
</dbReference>
<evidence type="ECO:0000256" key="4">
    <source>
        <dbReference type="ARBA" id="ARBA00016672"/>
    </source>
</evidence>
<dbReference type="GO" id="GO:0005886">
    <property type="term" value="C:plasma membrane"/>
    <property type="evidence" value="ECO:0007669"/>
    <property type="project" value="UniProtKB-SubCell"/>
</dbReference>
<evidence type="ECO:0000313" key="16">
    <source>
        <dbReference type="EMBL" id="KAJ1921498.1"/>
    </source>
</evidence>
<dbReference type="InterPro" id="IPR010997">
    <property type="entry name" value="HRDC-like_sf"/>
</dbReference>
<name>A0A9W8A6L1_9FUNG</name>
<evidence type="ECO:0000256" key="2">
    <source>
        <dbReference type="ARBA" id="ARBA00004413"/>
    </source>
</evidence>
<evidence type="ECO:0000256" key="10">
    <source>
        <dbReference type="ARBA" id="ARBA00043924"/>
    </source>
</evidence>
<evidence type="ECO:0000256" key="13">
    <source>
        <dbReference type="ARBA" id="ARBA00073026"/>
    </source>
</evidence>